<evidence type="ECO:0000256" key="1">
    <source>
        <dbReference type="SAM" id="Phobius"/>
    </source>
</evidence>
<keyword evidence="1" id="KW-1133">Transmembrane helix</keyword>
<reference evidence="2 3" key="1">
    <citation type="submission" date="2006-02" db="EMBL/GenBank/DDBJ databases">
        <authorList>
            <person name="Pinhassi J."/>
            <person name="Pedros-Alio C."/>
            <person name="Ferriera S."/>
            <person name="Johnson J."/>
            <person name="Kravitz S."/>
            <person name="Halpern A."/>
            <person name="Remington K."/>
            <person name="Beeson K."/>
            <person name="Tran B."/>
            <person name="Rogers Y.-H."/>
            <person name="Friedman R."/>
            <person name="Venter J.C."/>
        </authorList>
    </citation>
    <scope>NUCLEOTIDE SEQUENCE [LARGE SCALE GENOMIC DNA]</scope>
    <source>
        <strain evidence="2 3">MED297</strain>
    </source>
</reference>
<keyword evidence="3" id="KW-1185">Reference proteome</keyword>
<dbReference type="InterPro" id="IPR051474">
    <property type="entry name" value="Anti-sigma-K/W_factor"/>
</dbReference>
<sequence length="243" mass="27249">MRYQNPKIREHLASQYAMGLLLPLVKRRVERLIEQDASFEREVRAWQERLAPMNELPEERPAPAYVKQAVMNRIQGLTGSSDTPPSPLQSWWRSLRLWQGLTMASLALVVVIALAPLGTETDLPAKLSYIAVMQADGQVGESPLVISAYGKTESTPSRIELRWNDRTDKQSVEATTLWAIERETGAVTQLTQLAADTRSVSLTAEQWQAVKNSLELVVVRGNDFNGDVVLRGLCIQLADWNRV</sequence>
<comment type="caution">
    <text evidence="2">The sequence shown here is derived from an EMBL/GenBank/DDBJ whole genome shotgun (WGS) entry which is preliminary data.</text>
</comment>
<gene>
    <name evidence="2" type="ORF">MED297_18668</name>
</gene>
<feature type="transmembrane region" description="Helical" evidence="1">
    <location>
        <begin position="97"/>
        <end position="118"/>
    </location>
</feature>
<dbReference type="EMBL" id="AAOE01000011">
    <property type="protein sequence ID" value="EAR09340.1"/>
    <property type="molecule type" value="Genomic_DNA"/>
</dbReference>
<keyword evidence="1" id="KW-0472">Membrane</keyword>
<dbReference type="PANTHER" id="PTHR37461">
    <property type="entry name" value="ANTI-SIGMA-K FACTOR RSKA"/>
    <property type="match status" value="1"/>
</dbReference>
<dbReference type="AlphaFoldDB" id="A4BF05"/>
<dbReference type="HOGENOM" id="CLU_096404_0_0_6"/>
<dbReference type="PANTHER" id="PTHR37461:SF1">
    <property type="entry name" value="ANTI-SIGMA-K FACTOR RSKA"/>
    <property type="match status" value="1"/>
</dbReference>
<keyword evidence="1" id="KW-0812">Transmembrane</keyword>
<proteinExistence type="predicted"/>
<organism evidence="2 3">
    <name type="scientific">Reinekea blandensis MED297</name>
    <dbReference type="NCBI Taxonomy" id="314283"/>
    <lineage>
        <taxon>Bacteria</taxon>
        <taxon>Pseudomonadati</taxon>
        <taxon>Pseudomonadota</taxon>
        <taxon>Gammaproteobacteria</taxon>
        <taxon>Oceanospirillales</taxon>
        <taxon>Saccharospirillaceae</taxon>
        <taxon>Reinekea</taxon>
    </lineage>
</organism>
<dbReference type="GO" id="GO:0016989">
    <property type="term" value="F:sigma factor antagonist activity"/>
    <property type="evidence" value="ECO:0007669"/>
    <property type="project" value="TreeGrafter"/>
</dbReference>
<dbReference type="Proteomes" id="UP000005953">
    <property type="component" value="Unassembled WGS sequence"/>
</dbReference>
<protein>
    <recommendedName>
        <fullName evidence="4">Anti-sigma-K factor RskA</fullName>
    </recommendedName>
</protein>
<evidence type="ECO:0008006" key="4">
    <source>
        <dbReference type="Google" id="ProtNLM"/>
    </source>
</evidence>
<accession>A4BF05</accession>
<evidence type="ECO:0000313" key="3">
    <source>
        <dbReference type="Proteomes" id="UP000005953"/>
    </source>
</evidence>
<dbReference type="GO" id="GO:0006417">
    <property type="term" value="P:regulation of translation"/>
    <property type="evidence" value="ECO:0007669"/>
    <property type="project" value="TreeGrafter"/>
</dbReference>
<name>A4BF05_9GAMM</name>
<evidence type="ECO:0000313" key="2">
    <source>
        <dbReference type="EMBL" id="EAR09340.1"/>
    </source>
</evidence>
<dbReference type="STRING" id="314283.MED297_18668"/>